<evidence type="ECO:0000256" key="1">
    <source>
        <dbReference type="ARBA" id="ARBA00022747"/>
    </source>
</evidence>
<dbReference type="SUPFAM" id="SSF53335">
    <property type="entry name" value="S-adenosyl-L-methionine-dependent methyltransferases"/>
    <property type="match status" value="1"/>
</dbReference>
<evidence type="ECO:0000256" key="3">
    <source>
        <dbReference type="SAM" id="MobiDB-lite"/>
    </source>
</evidence>
<dbReference type="Gene3D" id="1.10.10.10">
    <property type="entry name" value="Winged helix-like DNA-binding domain superfamily/Winged helix DNA-binding domain"/>
    <property type="match status" value="1"/>
</dbReference>
<keyword evidence="6" id="KW-1185">Reference proteome</keyword>
<evidence type="ECO:0000313" key="6">
    <source>
        <dbReference type="Proteomes" id="UP000783871"/>
    </source>
</evidence>
<feature type="compositionally biased region" description="Acidic residues" evidence="3">
    <location>
        <begin position="555"/>
        <end position="564"/>
    </location>
</feature>
<protein>
    <submittedName>
        <fullName evidence="5">N-6 DNA methylase</fullName>
    </submittedName>
</protein>
<feature type="region of interest" description="Disordered" evidence="3">
    <location>
        <begin position="528"/>
        <end position="564"/>
    </location>
</feature>
<sequence>MTAAEISRLAGVTRATVSNWRRRHPDFPAPSGGTEASPAYDLEAVRAWLAARGQLPASSPADDLRTALRASASDLAHRSGLLTLVVAASRIPDSKVETAIGLPDDRMSAWAQKTSRSYADDIPGADDLTYQPEEAELLRTLLRCIAEEGAARTLEVFAEGDISDSKVSGAYRTPPSIADLMADLLAGPGEPYPERVFDPACGVGGLLLAAAARGARELYGQDIVPLVAAQAAARLAVQAEEAKSHVRVGDSMRDDAFPTLVADAVLCAPPYGHREWGHEDLAYDPRWVFGLPPKGESELAWLQHCLAHLAPGGRAVLLMPPGSAFRPSGRRVRAEMVRSGALRAVIALPIGMAQPLHIGLQLWLLERPHPQATLPSAVLMVDTPGAETTSADDTPGRRSPLDWPAARAAALAAWKDFDRHPDNFDPIPGVARAVPVVDLLDEAVDLSPARHVRATPVSAKPDELAEMAYELRNRLRRAATGLVTLSGGHSWSPAGADPRSWRSASVADLLRGDALTLLRAPAAIRSSSPAVQNSEVPRTLTARDVMSRRPASGAAEEEPSDEDVTIQAGDVILPEMLHEGISTARVADASDAGHLLGRHLHLLRPDPARLDPWFLAGFLAAENNLNAASSGTTVVRIDPRRLRIPLLPLAEQQRYGKAFRQLHALRVAADIANRLADEAARTLAAGLTGGALLPPDAAPRST</sequence>
<name>A0ABX0Z6S0_9ACTN</name>
<dbReference type="RefSeq" id="WP_168001244.1">
    <property type="nucleotide sequence ID" value="NZ_JAATEO010000012.1"/>
</dbReference>
<dbReference type="SUPFAM" id="SSF46955">
    <property type="entry name" value="Putative DNA-binding domain"/>
    <property type="match status" value="1"/>
</dbReference>
<dbReference type="EMBL" id="JAATEO010000012">
    <property type="protein sequence ID" value="NJP32857.1"/>
    <property type="molecule type" value="Genomic_DNA"/>
</dbReference>
<dbReference type="InterPro" id="IPR052916">
    <property type="entry name" value="Type-I_RE_MTase_Subunit"/>
</dbReference>
<accession>A0ABX0Z6S0</accession>
<dbReference type="Gene3D" id="3.40.50.150">
    <property type="entry name" value="Vaccinia Virus protein VP39"/>
    <property type="match status" value="1"/>
</dbReference>
<dbReference type="PANTHER" id="PTHR42998:SF1">
    <property type="entry name" value="TYPE I RESTRICTION ENZYME HINDI METHYLASE SUBUNIT"/>
    <property type="match status" value="1"/>
</dbReference>
<dbReference type="InterPro" id="IPR009061">
    <property type="entry name" value="DNA-bd_dom_put_sf"/>
</dbReference>
<dbReference type="PANTHER" id="PTHR42998">
    <property type="entry name" value="TYPE I RESTRICTION ENZYME HINDVIIP M PROTEIN-RELATED"/>
    <property type="match status" value="1"/>
</dbReference>
<keyword evidence="2" id="KW-0238">DNA-binding</keyword>
<dbReference type="Gene3D" id="3.90.220.20">
    <property type="entry name" value="DNA methylase specificity domains"/>
    <property type="match status" value="1"/>
</dbReference>
<dbReference type="Proteomes" id="UP000783871">
    <property type="component" value="Unassembled WGS sequence"/>
</dbReference>
<evidence type="ECO:0000259" key="4">
    <source>
        <dbReference type="Pfam" id="PF02384"/>
    </source>
</evidence>
<keyword evidence="5" id="KW-0808">Transferase</keyword>
<dbReference type="InterPro" id="IPR036388">
    <property type="entry name" value="WH-like_DNA-bd_sf"/>
</dbReference>
<dbReference type="SUPFAM" id="SSF116734">
    <property type="entry name" value="DNA methylase specificity domain"/>
    <property type="match status" value="1"/>
</dbReference>
<proteinExistence type="predicted"/>
<comment type="caution">
    <text evidence="5">The sequence shown here is derived from an EMBL/GenBank/DDBJ whole genome shotgun (WGS) entry which is preliminary data.</text>
</comment>
<reference evidence="5 6" key="1">
    <citation type="submission" date="2020-03" db="EMBL/GenBank/DDBJ databases">
        <title>WGS of actinomycetes isolated from Thailand.</title>
        <authorList>
            <person name="Thawai C."/>
        </authorList>
    </citation>
    <scope>NUCLEOTIDE SEQUENCE [LARGE SCALE GENOMIC DNA]</scope>
    <source>
        <strain evidence="5 6">HSS6-12</strain>
    </source>
</reference>
<dbReference type="GO" id="GO:0008168">
    <property type="term" value="F:methyltransferase activity"/>
    <property type="evidence" value="ECO:0007669"/>
    <property type="project" value="UniProtKB-KW"/>
</dbReference>
<dbReference type="InterPro" id="IPR029063">
    <property type="entry name" value="SAM-dependent_MTases_sf"/>
</dbReference>
<dbReference type="PRINTS" id="PR00507">
    <property type="entry name" value="N12N6MTFRASE"/>
</dbReference>
<dbReference type="InterPro" id="IPR003356">
    <property type="entry name" value="DNA_methylase_A-5"/>
</dbReference>
<keyword evidence="5" id="KW-0489">Methyltransferase</keyword>
<feature type="domain" description="DNA methylase adenine-specific" evidence="4">
    <location>
        <begin position="164"/>
        <end position="385"/>
    </location>
</feature>
<gene>
    <name evidence="5" type="ORF">HCJ94_12880</name>
</gene>
<organism evidence="5 6">
    <name type="scientific">Micromonospora thermarum</name>
    <dbReference type="NCBI Taxonomy" id="2720024"/>
    <lineage>
        <taxon>Bacteria</taxon>
        <taxon>Bacillati</taxon>
        <taxon>Actinomycetota</taxon>
        <taxon>Actinomycetes</taxon>
        <taxon>Micromonosporales</taxon>
        <taxon>Micromonosporaceae</taxon>
        <taxon>Micromonospora</taxon>
    </lineage>
</organism>
<evidence type="ECO:0000256" key="2">
    <source>
        <dbReference type="ARBA" id="ARBA00023125"/>
    </source>
</evidence>
<dbReference type="GO" id="GO:0032259">
    <property type="term" value="P:methylation"/>
    <property type="evidence" value="ECO:0007669"/>
    <property type="project" value="UniProtKB-KW"/>
</dbReference>
<dbReference type="Pfam" id="PF02384">
    <property type="entry name" value="N6_Mtase"/>
    <property type="match status" value="1"/>
</dbReference>
<evidence type="ECO:0000313" key="5">
    <source>
        <dbReference type="EMBL" id="NJP32857.1"/>
    </source>
</evidence>
<dbReference type="InterPro" id="IPR044946">
    <property type="entry name" value="Restrct_endonuc_typeI_TRD_sf"/>
</dbReference>
<keyword evidence="1" id="KW-0680">Restriction system</keyword>